<keyword evidence="1" id="KW-0812">Transmembrane</keyword>
<organism evidence="2 3">
    <name type="scientific">Candidatus Agrococcus pullicola</name>
    <dbReference type="NCBI Taxonomy" id="2838429"/>
    <lineage>
        <taxon>Bacteria</taxon>
        <taxon>Bacillati</taxon>
        <taxon>Actinomycetota</taxon>
        <taxon>Actinomycetes</taxon>
        <taxon>Micrococcales</taxon>
        <taxon>Microbacteriaceae</taxon>
        <taxon>Agrococcus</taxon>
    </lineage>
</organism>
<sequence>MDVLHLILLVAHFIGLALLVGTFLANLRRNENWNFPVMVIGGAIQLISGIGMYGLLMGMGADPNHMKLGIKSLLALLAFVGALLGLLQQRKLKAAGENQRPAKKFFHMAGGFATINVLIAVLWQ</sequence>
<name>A0A9D1YS73_9MICO</name>
<protein>
    <submittedName>
        <fullName evidence="2">Uncharacterized protein</fullName>
    </submittedName>
</protein>
<keyword evidence="1" id="KW-0472">Membrane</keyword>
<accession>A0A9D1YS73</accession>
<evidence type="ECO:0000313" key="3">
    <source>
        <dbReference type="Proteomes" id="UP000824005"/>
    </source>
</evidence>
<feature type="transmembrane region" description="Helical" evidence="1">
    <location>
        <begin position="6"/>
        <end position="25"/>
    </location>
</feature>
<keyword evidence="1" id="KW-1133">Transmembrane helix</keyword>
<reference evidence="2" key="1">
    <citation type="journal article" date="2021" name="PeerJ">
        <title>Extensive microbial diversity within the chicken gut microbiome revealed by metagenomics and culture.</title>
        <authorList>
            <person name="Gilroy R."/>
            <person name="Ravi A."/>
            <person name="Getino M."/>
            <person name="Pursley I."/>
            <person name="Horton D.L."/>
            <person name="Alikhan N.F."/>
            <person name="Baker D."/>
            <person name="Gharbi K."/>
            <person name="Hall N."/>
            <person name="Watson M."/>
            <person name="Adriaenssens E.M."/>
            <person name="Foster-Nyarko E."/>
            <person name="Jarju S."/>
            <person name="Secka A."/>
            <person name="Antonio M."/>
            <person name="Oren A."/>
            <person name="Chaudhuri R.R."/>
            <person name="La Ragione R."/>
            <person name="Hildebrand F."/>
            <person name="Pallen M.J."/>
        </authorList>
    </citation>
    <scope>NUCLEOTIDE SEQUENCE</scope>
    <source>
        <strain evidence="2">ChiGjej1B1-98</strain>
    </source>
</reference>
<feature type="transmembrane region" description="Helical" evidence="1">
    <location>
        <begin position="37"/>
        <end position="56"/>
    </location>
</feature>
<dbReference type="AlphaFoldDB" id="A0A9D1YS73"/>
<dbReference type="EMBL" id="DXDC01000002">
    <property type="protein sequence ID" value="HIY64673.1"/>
    <property type="molecule type" value="Genomic_DNA"/>
</dbReference>
<comment type="caution">
    <text evidence="2">The sequence shown here is derived from an EMBL/GenBank/DDBJ whole genome shotgun (WGS) entry which is preliminary data.</text>
</comment>
<dbReference type="Proteomes" id="UP000824005">
    <property type="component" value="Unassembled WGS sequence"/>
</dbReference>
<feature type="transmembrane region" description="Helical" evidence="1">
    <location>
        <begin position="68"/>
        <end position="87"/>
    </location>
</feature>
<reference evidence="2" key="2">
    <citation type="submission" date="2021-04" db="EMBL/GenBank/DDBJ databases">
        <authorList>
            <person name="Gilroy R."/>
        </authorList>
    </citation>
    <scope>NUCLEOTIDE SEQUENCE</scope>
    <source>
        <strain evidence="2">ChiGjej1B1-98</strain>
    </source>
</reference>
<evidence type="ECO:0000256" key="1">
    <source>
        <dbReference type="SAM" id="Phobius"/>
    </source>
</evidence>
<proteinExistence type="predicted"/>
<evidence type="ECO:0000313" key="2">
    <source>
        <dbReference type="EMBL" id="HIY64673.1"/>
    </source>
</evidence>
<feature type="transmembrane region" description="Helical" evidence="1">
    <location>
        <begin position="105"/>
        <end position="123"/>
    </location>
</feature>
<gene>
    <name evidence="2" type="ORF">H9830_00155</name>
</gene>